<keyword evidence="2" id="KW-1185">Reference proteome</keyword>
<gene>
    <name evidence="1" type="ORF">HNQ57_001012</name>
</gene>
<sequence>MTECEVIPVPAQVSTTHLVIPAPEPVSMVVAVAWFRGLWMPDQVRHDEA</sequence>
<proteinExistence type="predicted"/>
<dbReference type="Proteomes" id="UP000536640">
    <property type="component" value="Unassembled WGS sequence"/>
</dbReference>
<protein>
    <submittedName>
        <fullName evidence="1">Uncharacterized protein</fullName>
    </submittedName>
</protein>
<dbReference type="RefSeq" id="WP_184461505.1">
    <property type="nucleotide sequence ID" value="NZ_JACHHW010000002.1"/>
</dbReference>
<accession>A0A840R2X4</accession>
<evidence type="ECO:0000313" key="1">
    <source>
        <dbReference type="EMBL" id="MBB5186751.1"/>
    </source>
</evidence>
<dbReference type="EMBL" id="JACHHW010000002">
    <property type="protein sequence ID" value="MBB5186751.1"/>
    <property type="molecule type" value="Genomic_DNA"/>
</dbReference>
<name>A0A840R2X4_9GAMM</name>
<reference evidence="1 2" key="1">
    <citation type="submission" date="2020-08" db="EMBL/GenBank/DDBJ databases">
        <title>Genomic Encyclopedia of Type Strains, Phase IV (KMG-IV): sequencing the most valuable type-strain genomes for metagenomic binning, comparative biology and taxonomic classification.</title>
        <authorList>
            <person name="Goeker M."/>
        </authorList>
    </citation>
    <scope>NUCLEOTIDE SEQUENCE [LARGE SCALE GENOMIC DNA]</scope>
    <source>
        <strain evidence="1 2">DSM 25701</strain>
    </source>
</reference>
<comment type="caution">
    <text evidence="1">The sequence shown here is derived from an EMBL/GenBank/DDBJ whole genome shotgun (WGS) entry which is preliminary data.</text>
</comment>
<evidence type="ECO:0000313" key="2">
    <source>
        <dbReference type="Proteomes" id="UP000536640"/>
    </source>
</evidence>
<organism evidence="1 2">
    <name type="scientific">Zhongshania antarctica</name>
    <dbReference type="NCBI Taxonomy" id="641702"/>
    <lineage>
        <taxon>Bacteria</taxon>
        <taxon>Pseudomonadati</taxon>
        <taxon>Pseudomonadota</taxon>
        <taxon>Gammaproteobacteria</taxon>
        <taxon>Cellvibrionales</taxon>
        <taxon>Spongiibacteraceae</taxon>
        <taxon>Zhongshania</taxon>
    </lineage>
</organism>
<dbReference type="AlphaFoldDB" id="A0A840R2X4"/>